<evidence type="ECO:0000256" key="4">
    <source>
        <dbReference type="ARBA" id="ARBA00022692"/>
    </source>
</evidence>
<proteinExistence type="inferred from homology"/>
<dbReference type="GO" id="GO:0005886">
    <property type="term" value="C:plasma membrane"/>
    <property type="evidence" value="ECO:0007669"/>
    <property type="project" value="UniProtKB-SubCell"/>
</dbReference>
<dbReference type="Gene3D" id="1.10.3730.20">
    <property type="match status" value="1"/>
</dbReference>
<evidence type="ECO:0000313" key="9">
    <source>
        <dbReference type="EMBL" id="OAT72194.1"/>
    </source>
</evidence>
<gene>
    <name evidence="9" type="ORF">A7K69_12045</name>
</gene>
<comment type="subcellular location">
    <subcellularLocation>
        <location evidence="1 7">Cell membrane</location>
        <topology evidence="1 7">Multi-pass membrane protein</topology>
    </subcellularLocation>
</comment>
<evidence type="ECO:0000256" key="5">
    <source>
        <dbReference type="ARBA" id="ARBA00022989"/>
    </source>
</evidence>
<evidence type="ECO:0000256" key="8">
    <source>
        <dbReference type="SAM" id="Phobius"/>
    </source>
</evidence>
<evidence type="ECO:0000256" key="3">
    <source>
        <dbReference type="ARBA" id="ARBA00022475"/>
    </source>
</evidence>
<dbReference type="PANTHER" id="PTHR30561">
    <property type="entry name" value="SMR FAMILY PROTON-DEPENDENT DRUG EFFLUX TRANSPORTER SUGE"/>
    <property type="match status" value="1"/>
</dbReference>
<dbReference type="EMBL" id="LXMA01000038">
    <property type="protein sequence ID" value="OAT72194.1"/>
    <property type="molecule type" value="Genomic_DNA"/>
</dbReference>
<dbReference type="AlphaFoldDB" id="A0A1B7KQ19"/>
<evidence type="ECO:0000256" key="1">
    <source>
        <dbReference type="ARBA" id="ARBA00004651"/>
    </source>
</evidence>
<sequence length="109" mass="11885">MRNMAWVYLVIAGIFEVVWAVALKYTMGFTRLVPSIITVFGALASFYFLSVATKMLPIGTAYAVWTGIGAMGAVIIGMLFLDEPVNAPRMLFLLFILVGIIGLKFTSGQ</sequence>
<dbReference type="FunFam" id="1.10.3730.20:FF:000001">
    <property type="entry name" value="Quaternary ammonium compound resistance transporter SugE"/>
    <property type="match status" value="1"/>
</dbReference>
<keyword evidence="5 8" id="KW-1133">Transmembrane helix</keyword>
<dbReference type="InterPro" id="IPR000390">
    <property type="entry name" value="Small_drug/metabolite_transptr"/>
</dbReference>
<dbReference type="Proteomes" id="UP000078290">
    <property type="component" value="Unassembled WGS sequence"/>
</dbReference>
<dbReference type="SUPFAM" id="SSF103481">
    <property type="entry name" value="Multidrug resistance efflux transporter EmrE"/>
    <property type="match status" value="1"/>
</dbReference>
<evidence type="ECO:0008006" key="11">
    <source>
        <dbReference type="Google" id="ProtNLM"/>
    </source>
</evidence>
<reference evidence="10" key="1">
    <citation type="submission" date="2016-05" db="EMBL/GenBank/DDBJ databases">
        <authorList>
            <person name="Wang W."/>
            <person name="Zhu L."/>
        </authorList>
    </citation>
    <scope>NUCLEOTIDE SEQUENCE [LARGE SCALE GENOMIC DNA]</scope>
    <source>
        <strain evidence="10">W-2</strain>
    </source>
</reference>
<keyword evidence="3" id="KW-1003">Cell membrane</keyword>
<feature type="transmembrane region" description="Helical" evidence="8">
    <location>
        <begin position="30"/>
        <end position="49"/>
    </location>
</feature>
<protein>
    <recommendedName>
        <fullName evidence="11">Quaternary ammonium compound-resistance protein SugE</fullName>
    </recommendedName>
</protein>
<comment type="similarity">
    <text evidence="7">Belongs to the drug/metabolite transporter (DMT) superfamily. Small multidrug resistance (SMR) (TC 2.A.7.1) family.</text>
</comment>
<dbReference type="NCBIfam" id="NF008512">
    <property type="entry name" value="PRK11431.1"/>
    <property type="match status" value="1"/>
</dbReference>
<evidence type="ECO:0000313" key="10">
    <source>
        <dbReference type="Proteomes" id="UP000078290"/>
    </source>
</evidence>
<keyword evidence="6 8" id="KW-0472">Membrane</keyword>
<accession>A0A1B7KQ19</accession>
<keyword evidence="2" id="KW-0813">Transport</keyword>
<dbReference type="Pfam" id="PF00893">
    <property type="entry name" value="Multi_Drug_Res"/>
    <property type="match status" value="1"/>
</dbReference>
<comment type="caution">
    <text evidence="9">The sequence shown here is derived from an EMBL/GenBank/DDBJ whole genome shotgun (WGS) entry which is preliminary data.</text>
</comment>
<dbReference type="InterPro" id="IPR037185">
    <property type="entry name" value="EmrE-like"/>
</dbReference>
<feature type="transmembrane region" description="Helical" evidence="8">
    <location>
        <begin position="61"/>
        <end position="81"/>
    </location>
</feature>
<keyword evidence="4 7" id="KW-0812">Transmembrane</keyword>
<name>A0A1B7KQ19_PARTM</name>
<dbReference type="InterPro" id="IPR045324">
    <property type="entry name" value="Small_multidrug_res"/>
</dbReference>
<evidence type="ECO:0000256" key="6">
    <source>
        <dbReference type="ARBA" id="ARBA00023136"/>
    </source>
</evidence>
<dbReference type="GO" id="GO:0022857">
    <property type="term" value="F:transmembrane transporter activity"/>
    <property type="evidence" value="ECO:0007669"/>
    <property type="project" value="InterPro"/>
</dbReference>
<evidence type="ECO:0000256" key="2">
    <source>
        <dbReference type="ARBA" id="ARBA00022448"/>
    </source>
</evidence>
<dbReference type="PANTHER" id="PTHR30561:SF0">
    <property type="entry name" value="GUANIDINIUM EXPORTER"/>
    <property type="match status" value="1"/>
</dbReference>
<organism evidence="9 10">
    <name type="scientific">Parageobacillus thermoglucosidasius</name>
    <name type="common">Geobacillus thermoglucosidasius</name>
    <dbReference type="NCBI Taxonomy" id="1426"/>
    <lineage>
        <taxon>Bacteria</taxon>
        <taxon>Bacillati</taxon>
        <taxon>Bacillota</taxon>
        <taxon>Bacilli</taxon>
        <taxon>Bacillales</taxon>
        <taxon>Anoxybacillaceae</taxon>
        <taxon>Parageobacillus</taxon>
    </lineage>
</organism>
<feature type="transmembrane region" description="Helical" evidence="8">
    <location>
        <begin position="87"/>
        <end position="106"/>
    </location>
</feature>
<evidence type="ECO:0000256" key="7">
    <source>
        <dbReference type="RuleBase" id="RU003942"/>
    </source>
</evidence>